<dbReference type="Proteomes" id="UP000821865">
    <property type="component" value="Chromosome 1"/>
</dbReference>
<protein>
    <submittedName>
        <fullName evidence="1">Uncharacterized protein</fullName>
    </submittedName>
</protein>
<sequence>MAESRSVVRVKLDLQSAIPRRGLHNLVCIIIDKAATTTIRQFAKLIRTKYGVPKKSELYLNDTLLPLHEPMQILRDKDTVRIVTAAQQP</sequence>
<evidence type="ECO:0000313" key="1">
    <source>
        <dbReference type="EMBL" id="KAH7980450.1"/>
    </source>
</evidence>
<gene>
    <name evidence="1" type="ORF">HPB49_016297</name>
</gene>
<comment type="caution">
    <text evidence="1">The sequence shown here is derived from an EMBL/GenBank/DDBJ whole genome shotgun (WGS) entry which is preliminary data.</text>
</comment>
<keyword evidence="2" id="KW-1185">Reference proteome</keyword>
<accession>A0ACB8E1P3</accession>
<proteinExistence type="predicted"/>
<reference evidence="1" key="1">
    <citation type="submission" date="2020-05" db="EMBL/GenBank/DDBJ databases">
        <title>Large-scale comparative analyses of tick genomes elucidate their genetic diversity and vector capacities.</title>
        <authorList>
            <person name="Jia N."/>
            <person name="Wang J."/>
            <person name="Shi W."/>
            <person name="Du L."/>
            <person name="Sun Y."/>
            <person name="Zhan W."/>
            <person name="Jiang J."/>
            <person name="Wang Q."/>
            <person name="Zhang B."/>
            <person name="Ji P."/>
            <person name="Sakyi L.B."/>
            <person name="Cui X."/>
            <person name="Yuan T."/>
            <person name="Jiang B."/>
            <person name="Yang W."/>
            <person name="Lam T.T.-Y."/>
            <person name="Chang Q."/>
            <person name="Ding S."/>
            <person name="Wang X."/>
            <person name="Zhu J."/>
            <person name="Ruan X."/>
            <person name="Zhao L."/>
            <person name="Wei J."/>
            <person name="Que T."/>
            <person name="Du C."/>
            <person name="Cheng J."/>
            <person name="Dai P."/>
            <person name="Han X."/>
            <person name="Huang E."/>
            <person name="Gao Y."/>
            <person name="Liu J."/>
            <person name="Shao H."/>
            <person name="Ye R."/>
            <person name="Li L."/>
            <person name="Wei W."/>
            <person name="Wang X."/>
            <person name="Wang C."/>
            <person name="Yang T."/>
            <person name="Huo Q."/>
            <person name="Li W."/>
            <person name="Guo W."/>
            <person name="Chen H."/>
            <person name="Zhou L."/>
            <person name="Ni X."/>
            <person name="Tian J."/>
            <person name="Zhou Y."/>
            <person name="Sheng Y."/>
            <person name="Liu T."/>
            <person name="Pan Y."/>
            <person name="Xia L."/>
            <person name="Li J."/>
            <person name="Zhao F."/>
            <person name="Cao W."/>
        </authorList>
    </citation>
    <scope>NUCLEOTIDE SEQUENCE</scope>
    <source>
        <strain evidence="1">Dsil-2018</strain>
    </source>
</reference>
<name>A0ACB8E1P3_DERSI</name>
<organism evidence="1 2">
    <name type="scientific">Dermacentor silvarum</name>
    <name type="common">Tick</name>
    <dbReference type="NCBI Taxonomy" id="543639"/>
    <lineage>
        <taxon>Eukaryota</taxon>
        <taxon>Metazoa</taxon>
        <taxon>Ecdysozoa</taxon>
        <taxon>Arthropoda</taxon>
        <taxon>Chelicerata</taxon>
        <taxon>Arachnida</taxon>
        <taxon>Acari</taxon>
        <taxon>Parasitiformes</taxon>
        <taxon>Ixodida</taxon>
        <taxon>Ixodoidea</taxon>
        <taxon>Ixodidae</taxon>
        <taxon>Rhipicephalinae</taxon>
        <taxon>Dermacentor</taxon>
    </lineage>
</organism>
<evidence type="ECO:0000313" key="2">
    <source>
        <dbReference type="Proteomes" id="UP000821865"/>
    </source>
</evidence>
<dbReference type="EMBL" id="CM023470">
    <property type="protein sequence ID" value="KAH7980450.1"/>
    <property type="molecule type" value="Genomic_DNA"/>
</dbReference>